<dbReference type="InterPro" id="IPR011761">
    <property type="entry name" value="ATP-grasp"/>
</dbReference>
<evidence type="ECO:0000256" key="5">
    <source>
        <dbReference type="ARBA" id="ARBA00022840"/>
    </source>
</evidence>
<dbReference type="PROSITE" id="PS50975">
    <property type="entry name" value="ATP_GRASP"/>
    <property type="match status" value="1"/>
</dbReference>
<dbReference type="InterPro" id="IPR011053">
    <property type="entry name" value="Single_hybrid_motif"/>
</dbReference>
<dbReference type="RefSeq" id="WP_270083762.1">
    <property type="nucleotide sequence ID" value="NZ_CP115300.1"/>
</dbReference>
<dbReference type="Pfam" id="PF02786">
    <property type="entry name" value="CPSase_L_D2"/>
    <property type="match status" value="1"/>
</dbReference>
<feature type="domain" description="Biotin carboxylation" evidence="11">
    <location>
        <begin position="1"/>
        <end position="443"/>
    </location>
</feature>
<dbReference type="InterPro" id="IPR016185">
    <property type="entry name" value="PreATP-grasp_dom_sf"/>
</dbReference>
<dbReference type="SUPFAM" id="SSF51246">
    <property type="entry name" value="Rudiment single hybrid motif"/>
    <property type="match status" value="1"/>
</dbReference>
<dbReference type="InterPro" id="IPR005482">
    <property type="entry name" value="Biotin_COase_C"/>
</dbReference>
<dbReference type="EMBL" id="CP115300">
    <property type="protein sequence ID" value="WBO66281.1"/>
    <property type="molecule type" value="Genomic_DNA"/>
</dbReference>
<dbReference type="Gene3D" id="3.30.470.20">
    <property type="entry name" value="ATP-grasp fold, B domain"/>
    <property type="match status" value="1"/>
</dbReference>
<dbReference type="InterPro" id="IPR000089">
    <property type="entry name" value="Biotin_lipoyl"/>
</dbReference>
<dbReference type="PROSITE" id="PS00188">
    <property type="entry name" value="BIOTIN"/>
    <property type="match status" value="1"/>
</dbReference>
<keyword evidence="13" id="KW-1185">Reference proteome</keyword>
<proteinExistence type="predicted"/>
<evidence type="ECO:0000259" key="11">
    <source>
        <dbReference type="PROSITE" id="PS50979"/>
    </source>
</evidence>
<reference evidence="12 13" key="1">
    <citation type="submission" date="2022-12" db="EMBL/GenBank/DDBJ databases">
        <authorList>
            <person name="Mo P."/>
        </authorList>
    </citation>
    <scope>NUCLEOTIDE SEQUENCE [LARGE SCALE GENOMIC DNA]</scope>
    <source>
        <strain evidence="12 13">HUAS 2-6</strain>
    </source>
</reference>
<evidence type="ECO:0000256" key="7">
    <source>
        <dbReference type="PROSITE-ProRule" id="PRU00409"/>
    </source>
</evidence>
<dbReference type="Gene3D" id="3.30.1490.20">
    <property type="entry name" value="ATP-grasp fold, A domain"/>
    <property type="match status" value="1"/>
</dbReference>
<keyword evidence="5 7" id="KW-0067">ATP-binding</keyword>
<dbReference type="Gene3D" id="2.40.50.100">
    <property type="match status" value="1"/>
</dbReference>
<dbReference type="Pfam" id="PF02785">
    <property type="entry name" value="Biotin_carb_C"/>
    <property type="match status" value="1"/>
</dbReference>
<dbReference type="PROSITE" id="PS00867">
    <property type="entry name" value="CPSASE_2"/>
    <property type="match status" value="1"/>
</dbReference>
<feature type="region of interest" description="Disordered" evidence="8">
    <location>
        <begin position="517"/>
        <end position="543"/>
    </location>
</feature>
<dbReference type="SUPFAM" id="SSF51230">
    <property type="entry name" value="Single hybrid motif"/>
    <property type="match status" value="1"/>
</dbReference>
<dbReference type="InterPro" id="IPR011054">
    <property type="entry name" value="Rudment_hybrid_motif"/>
</dbReference>
<dbReference type="InterPro" id="IPR013815">
    <property type="entry name" value="ATP_grasp_subdomain_1"/>
</dbReference>
<dbReference type="Pfam" id="PF00364">
    <property type="entry name" value="Biotin_lipoyl"/>
    <property type="match status" value="1"/>
</dbReference>
<gene>
    <name evidence="12" type="ORF">O1G22_27460</name>
</gene>
<dbReference type="Proteomes" id="UP001212326">
    <property type="component" value="Chromosome"/>
</dbReference>
<dbReference type="InterPro" id="IPR005479">
    <property type="entry name" value="CPAse_ATP-bd"/>
</dbReference>
<dbReference type="SUPFAM" id="SSF52440">
    <property type="entry name" value="PreATP-grasp domain"/>
    <property type="match status" value="1"/>
</dbReference>
<dbReference type="PROSITE" id="PS50979">
    <property type="entry name" value="BC"/>
    <property type="match status" value="1"/>
</dbReference>
<organism evidence="12 13">
    <name type="scientific">Streptomyces camelliae</name>
    <dbReference type="NCBI Taxonomy" id="3004093"/>
    <lineage>
        <taxon>Bacteria</taxon>
        <taxon>Bacillati</taxon>
        <taxon>Actinomycetota</taxon>
        <taxon>Actinomycetes</taxon>
        <taxon>Kitasatosporales</taxon>
        <taxon>Streptomycetaceae</taxon>
        <taxon>Streptomyces</taxon>
    </lineage>
</organism>
<evidence type="ECO:0000259" key="10">
    <source>
        <dbReference type="PROSITE" id="PS50975"/>
    </source>
</evidence>
<dbReference type="SUPFAM" id="SSF56059">
    <property type="entry name" value="Glutathione synthetase ATP-binding domain-like"/>
    <property type="match status" value="1"/>
</dbReference>
<dbReference type="InterPro" id="IPR050856">
    <property type="entry name" value="Biotin_carboxylase_complex"/>
</dbReference>
<feature type="domain" description="Lipoyl-binding" evidence="9">
    <location>
        <begin position="535"/>
        <end position="608"/>
    </location>
</feature>
<dbReference type="EC" id="6.3.4.14" evidence="2"/>
<evidence type="ECO:0000256" key="2">
    <source>
        <dbReference type="ARBA" id="ARBA00013263"/>
    </source>
</evidence>
<evidence type="ECO:0000259" key="9">
    <source>
        <dbReference type="PROSITE" id="PS50968"/>
    </source>
</evidence>
<comment type="cofactor">
    <cofactor evidence="1">
        <name>biotin</name>
        <dbReference type="ChEBI" id="CHEBI:57586"/>
    </cofactor>
</comment>
<sequence length="609" mass="64317">MRKVLIANRGEIAVRVARACRDAGIASVAVYADPDRDALHVRAADEAFALGGDTPATSYLDIEKVLNAARESGADAIHPGYGFLSENADFAQAVLDAGLVWIGPPPQAIRDLGDKVAARHIAQRAGAPLVAGTPDPVSGAEEVVAFAEQHGLPIAIKAAFGGGGRGLKVARTLEEVPELYESAVREAVAAFGRGECFVERYLDRPRHVETQCLADKHGNVVVVSTRDCSLQRRHQKLVEEAPAPFLSEEQVAELYRASKAILREAGYEGAGTCEFLVGQDGTISFLEVNTRLQVEHPVTEEVAGIDLVREMFRIADGEELGYDDPPLRGHSFEFRINGEDPGRNFLPAPGTVTRFDAPSGPGVRLDAGVESGSVIGPAWDSLLAKLIVTGRTREEALQRAARALDEFQVEGMATAIPFHRAVVKDPAFAPELTGSDGPFTVHTRWIETEFVNEIKPFVPAAEGGEEGPDGRETLAVEVGGRRIEVRVPASLGVPRARTAPGMPWGRTAPGVAGARTALGGARQARRRPGGRGTGSAVSGDTLTSPMQGTIVKVAVEEGATVAAGDLVVVLEAMKMEQPITAHKAGTVADLLVRPGAALTADAAICAIRA</sequence>
<evidence type="ECO:0000256" key="6">
    <source>
        <dbReference type="ARBA" id="ARBA00023267"/>
    </source>
</evidence>
<dbReference type="InterPro" id="IPR001882">
    <property type="entry name" value="Biotin_BS"/>
</dbReference>
<keyword evidence="6" id="KW-0092">Biotin</keyword>
<dbReference type="InterPro" id="IPR011764">
    <property type="entry name" value="Biotin_carboxylation_dom"/>
</dbReference>
<dbReference type="Gene3D" id="3.40.50.20">
    <property type="match status" value="1"/>
</dbReference>
<evidence type="ECO:0000256" key="1">
    <source>
        <dbReference type="ARBA" id="ARBA00001953"/>
    </source>
</evidence>
<protein>
    <recommendedName>
        <fullName evidence="2">biotin carboxylase</fullName>
        <ecNumber evidence="2">6.3.4.14</ecNumber>
    </recommendedName>
</protein>
<dbReference type="SMART" id="SM00878">
    <property type="entry name" value="Biotin_carb_C"/>
    <property type="match status" value="1"/>
</dbReference>
<dbReference type="CDD" id="cd06850">
    <property type="entry name" value="biotinyl_domain"/>
    <property type="match status" value="1"/>
</dbReference>
<feature type="domain" description="ATP-grasp" evidence="10">
    <location>
        <begin position="119"/>
        <end position="316"/>
    </location>
</feature>
<dbReference type="PANTHER" id="PTHR18866:SF33">
    <property type="entry name" value="METHYLCROTONOYL-COA CARBOXYLASE SUBUNIT ALPHA, MITOCHONDRIAL-RELATED"/>
    <property type="match status" value="1"/>
</dbReference>
<evidence type="ECO:0000256" key="8">
    <source>
        <dbReference type="SAM" id="MobiDB-lite"/>
    </source>
</evidence>
<evidence type="ECO:0000256" key="3">
    <source>
        <dbReference type="ARBA" id="ARBA00022598"/>
    </source>
</evidence>
<evidence type="ECO:0000313" key="12">
    <source>
        <dbReference type="EMBL" id="WBO66281.1"/>
    </source>
</evidence>
<dbReference type="Pfam" id="PF00289">
    <property type="entry name" value="Biotin_carb_N"/>
    <property type="match status" value="1"/>
</dbReference>
<keyword evidence="3" id="KW-0436">Ligase</keyword>
<dbReference type="PANTHER" id="PTHR18866">
    <property type="entry name" value="CARBOXYLASE:PYRUVATE/ACETYL-COA/PROPIONYL-COA CARBOXYLASE"/>
    <property type="match status" value="1"/>
</dbReference>
<dbReference type="InterPro" id="IPR005481">
    <property type="entry name" value="BC-like_N"/>
</dbReference>
<keyword evidence="4 7" id="KW-0547">Nucleotide-binding</keyword>
<dbReference type="PROSITE" id="PS50968">
    <property type="entry name" value="BIOTINYL_LIPOYL"/>
    <property type="match status" value="1"/>
</dbReference>
<accession>A0ABY7PBQ5</accession>
<name>A0ABY7PBQ5_9ACTN</name>
<evidence type="ECO:0000256" key="4">
    <source>
        <dbReference type="ARBA" id="ARBA00022741"/>
    </source>
</evidence>
<evidence type="ECO:0000313" key="13">
    <source>
        <dbReference type="Proteomes" id="UP001212326"/>
    </source>
</evidence>